<dbReference type="AlphaFoldDB" id="A0A672YD57"/>
<proteinExistence type="predicted"/>
<dbReference type="SMART" id="SM00667">
    <property type="entry name" value="LisH"/>
    <property type="match status" value="1"/>
</dbReference>
<feature type="compositionally biased region" description="Low complexity" evidence="1">
    <location>
        <begin position="217"/>
        <end position="230"/>
    </location>
</feature>
<keyword evidence="3" id="KW-1185">Reference proteome</keyword>
<dbReference type="InterPro" id="IPR006594">
    <property type="entry name" value="LisH"/>
</dbReference>
<dbReference type="InterPro" id="IPR052850">
    <property type="entry name" value="NPAT_LisH"/>
</dbReference>
<protein>
    <submittedName>
        <fullName evidence="2">Uncharacterized protein</fullName>
    </submittedName>
</protein>
<evidence type="ECO:0000256" key="1">
    <source>
        <dbReference type="SAM" id="MobiDB-lite"/>
    </source>
</evidence>
<feature type="compositionally biased region" description="Polar residues" evidence="1">
    <location>
        <begin position="174"/>
        <end position="197"/>
    </location>
</feature>
<evidence type="ECO:0000313" key="2">
    <source>
        <dbReference type="Ensembl" id="ENSSORP00005001750.1"/>
    </source>
</evidence>
<evidence type="ECO:0000313" key="3">
    <source>
        <dbReference type="Proteomes" id="UP000472271"/>
    </source>
</evidence>
<dbReference type="PANTHER" id="PTHR15087">
    <property type="entry name" value="PROTEIN NPAT"/>
    <property type="match status" value="1"/>
</dbReference>
<dbReference type="InParanoid" id="A0A672YD57"/>
<dbReference type="Proteomes" id="UP000472271">
    <property type="component" value="Chromosome 13"/>
</dbReference>
<reference evidence="2" key="2">
    <citation type="submission" date="2025-08" db="UniProtKB">
        <authorList>
            <consortium name="Ensembl"/>
        </authorList>
    </citation>
    <scope>IDENTIFICATION</scope>
</reference>
<reference evidence="2" key="3">
    <citation type="submission" date="2025-09" db="UniProtKB">
        <authorList>
            <consortium name="Ensembl"/>
        </authorList>
    </citation>
    <scope>IDENTIFICATION</scope>
</reference>
<sequence>MLLPSDVARLVLGYLQEEGLSATSQSFIHESSNLKEYAEHTTVDGTIPACVFSIFGKGLTTILNEYVAAKTKESCHEVPAMMTSLWKKLDFTLNQIKSLQNSPAISASQRTRSRVGLANMARQRVLAVAPAGGVVCSTVSETVSIFTPTHTSSHCMISHSTPVTYTRPAPGSGLNLQSHEGSRLLSTPRDSSVQIVSSEHRLNPGPVSPGRRKWKRTGAGSSGTSRSAATVNSLTTEPQAEEVVDENFPVCR</sequence>
<accession>A0A672YD57</accession>
<dbReference type="Ensembl" id="ENSSORT00005001803.1">
    <property type="protein sequence ID" value="ENSSORP00005001750.1"/>
    <property type="gene ID" value="ENSSORG00005001093.1"/>
</dbReference>
<name>A0A672YD57_9TELE</name>
<organism evidence="2 3">
    <name type="scientific">Sphaeramia orbicularis</name>
    <name type="common">orbiculate cardinalfish</name>
    <dbReference type="NCBI Taxonomy" id="375764"/>
    <lineage>
        <taxon>Eukaryota</taxon>
        <taxon>Metazoa</taxon>
        <taxon>Chordata</taxon>
        <taxon>Craniata</taxon>
        <taxon>Vertebrata</taxon>
        <taxon>Euteleostomi</taxon>
        <taxon>Actinopterygii</taxon>
        <taxon>Neopterygii</taxon>
        <taxon>Teleostei</taxon>
        <taxon>Neoteleostei</taxon>
        <taxon>Acanthomorphata</taxon>
        <taxon>Gobiaria</taxon>
        <taxon>Kurtiformes</taxon>
        <taxon>Apogonoidei</taxon>
        <taxon>Apogonidae</taxon>
        <taxon>Apogoninae</taxon>
        <taxon>Sphaeramia</taxon>
    </lineage>
</organism>
<feature type="region of interest" description="Disordered" evidence="1">
    <location>
        <begin position="167"/>
        <end position="252"/>
    </location>
</feature>
<dbReference type="GO" id="GO:0003712">
    <property type="term" value="F:transcription coregulator activity"/>
    <property type="evidence" value="ECO:0007669"/>
    <property type="project" value="TreeGrafter"/>
</dbReference>
<reference evidence="2" key="1">
    <citation type="submission" date="2019-06" db="EMBL/GenBank/DDBJ databases">
        <authorList>
            <consortium name="Wellcome Sanger Institute Data Sharing"/>
        </authorList>
    </citation>
    <scope>NUCLEOTIDE SEQUENCE [LARGE SCALE GENOMIC DNA]</scope>
</reference>
<dbReference type="GO" id="GO:0005634">
    <property type="term" value="C:nucleus"/>
    <property type="evidence" value="ECO:0007669"/>
    <property type="project" value="TreeGrafter"/>
</dbReference>
<dbReference type="PROSITE" id="PS50896">
    <property type="entry name" value="LISH"/>
    <property type="match status" value="1"/>
</dbReference>
<dbReference type="PANTHER" id="PTHR15087:SF14">
    <property type="entry name" value="PROTEIN NPAT"/>
    <property type="match status" value="1"/>
</dbReference>